<name>A0A2T0NC77_9ACTN</name>
<dbReference type="OrthoDB" id="182039at2"/>
<dbReference type="Pfam" id="PF01425">
    <property type="entry name" value="Amidase"/>
    <property type="match status" value="1"/>
</dbReference>
<dbReference type="InterPro" id="IPR036928">
    <property type="entry name" value="AS_sf"/>
</dbReference>
<gene>
    <name evidence="3" type="ORF">B0I32_101635</name>
</gene>
<feature type="compositionally biased region" description="Polar residues" evidence="1">
    <location>
        <begin position="493"/>
        <end position="503"/>
    </location>
</feature>
<feature type="domain" description="Amidase" evidence="2">
    <location>
        <begin position="24"/>
        <end position="449"/>
    </location>
</feature>
<evidence type="ECO:0000313" key="4">
    <source>
        <dbReference type="Proteomes" id="UP000238312"/>
    </source>
</evidence>
<dbReference type="EMBL" id="PVNG01000001">
    <property type="protein sequence ID" value="PRX70540.1"/>
    <property type="molecule type" value="Genomic_DNA"/>
</dbReference>
<evidence type="ECO:0000256" key="1">
    <source>
        <dbReference type="SAM" id="MobiDB-lite"/>
    </source>
</evidence>
<feature type="region of interest" description="Disordered" evidence="1">
    <location>
        <begin position="468"/>
        <end position="503"/>
    </location>
</feature>
<evidence type="ECO:0000259" key="2">
    <source>
        <dbReference type="Pfam" id="PF01425"/>
    </source>
</evidence>
<dbReference type="InterPro" id="IPR052739">
    <property type="entry name" value="FAAH2"/>
</dbReference>
<dbReference type="InterPro" id="IPR023631">
    <property type="entry name" value="Amidase_dom"/>
</dbReference>
<organism evidence="3 4">
    <name type="scientific">Nonomuraea fuscirosea</name>
    <dbReference type="NCBI Taxonomy" id="1291556"/>
    <lineage>
        <taxon>Bacteria</taxon>
        <taxon>Bacillati</taxon>
        <taxon>Actinomycetota</taxon>
        <taxon>Actinomycetes</taxon>
        <taxon>Streptosporangiales</taxon>
        <taxon>Streptosporangiaceae</taxon>
        <taxon>Nonomuraea</taxon>
    </lineage>
</organism>
<accession>A0A2T0NC77</accession>
<dbReference type="RefSeq" id="WP_106234670.1">
    <property type="nucleotide sequence ID" value="NZ_JBFAIB010000002.1"/>
</dbReference>
<evidence type="ECO:0000313" key="3">
    <source>
        <dbReference type="EMBL" id="PRX70540.1"/>
    </source>
</evidence>
<comment type="caution">
    <text evidence="3">The sequence shown here is derived from an EMBL/GenBank/DDBJ whole genome shotgun (WGS) entry which is preliminary data.</text>
</comment>
<dbReference type="GO" id="GO:0012505">
    <property type="term" value="C:endomembrane system"/>
    <property type="evidence" value="ECO:0007669"/>
    <property type="project" value="TreeGrafter"/>
</dbReference>
<dbReference type="SUPFAM" id="SSF75304">
    <property type="entry name" value="Amidase signature (AS) enzymes"/>
    <property type="match status" value="1"/>
</dbReference>
<dbReference type="Gene3D" id="3.90.1300.10">
    <property type="entry name" value="Amidase signature (AS) domain"/>
    <property type="match status" value="1"/>
</dbReference>
<keyword evidence="4" id="KW-1185">Reference proteome</keyword>
<proteinExistence type="predicted"/>
<reference evidence="3 4" key="1">
    <citation type="submission" date="2018-03" db="EMBL/GenBank/DDBJ databases">
        <title>Genomic Encyclopedia of Type Strains, Phase III (KMG-III): the genomes of soil and plant-associated and newly described type strains.</title>
        <authorList>
            <person name="Whitman W."/>
        </authorList>
    </citation>
    <scope>NUCLEOTIDE SEQUENCE [LARGE SCALE GENOMIC DNA]</scope>
    <source>
        <strain evidence="3 4">CGMCC 4.7104</strain>
    </source>
</reference>
<dbReference type="Proteomes" id="UP000238312">
    <property type="component" value="Unassembled WGS sequence"/>
</dbReference>
<sequence length="503" mass="53496">MTGSGWSVREIADAVAARRVSATEILAEALTRIDCCNKELRLVVTIDERAERWAREADEAVLRGESLGPLHGVPLTVKDSFSTRGLRTTAGSRALAGNVPSRDADAVAALRAAGGIVFAKTNLAENCGDLQSANPLFGAAANPWDPRYTTGGSSGGSAGAVAARFCAADLGSDIAGSIRIPAAACGVYGHRPSYGIVPIRGHHPPYQPIEPDLAVAGPLASTPGDLSVLLDLLLGPSQADRPAWRVELPPARTVRRVAIWPDDPYCPVDAEIRGALGHVAEVLEAGGVPVEQTRPSGIRLDESDEVARRLLASVALQDYSAADIAAINSGDRAPDDGLGAQYVAQSYRDWMQAHARRERLRARWQSFFTRFDALLLPVVPSLVGPHDARPFAERTLTVDGAPRPYWDQMVWANLTGPAGLPTTVVPVRRDSRGLPIGIAVVGPYLEDRTPLSLAQRLYELLEPLGPPRVRHGNSASSVGRAPGVSRDRGATPDCSQVNPLPRM</sequence>
<protein>
    <submittedName>
        <fullName evidence="3">Amidase</fullName>
    </submittedName>
</protein>
<dbReference type="PANTHER" id="PTHR43372">
    <property type="entry name" value="FATTY-ACID AMIDE HYDROLASE"/>
    <property type="match status" value="1"/>
</dbReference>
<dbReference type="AlphaFoldDB" id="A0A2T0NC77"/>
<dbReference type="PANTHER" id="PTHR43372:SF4">
    <property type="entry name" value="FATTY-ACID AMIDE HYDROLASE 2"/>
    <property type="match status" value="1"/>
</dbReference>